<feature type="compositionally biased region" description="Pro residues" evidence="1">
    <location>
        <begin position="83"/>
        <end position="94"/>
    </location>
</feature>
<name>A0A226EED2_FOLCA</name>
<feature type="region of interest" description="Disordered" evidence="1">
    <location>
        <begin position="72"/>
        <end position="98"/>
    </location>
</feature>
<feature type="region of interest" description="Disordered" evidence="1">
    <location>
        <begin position="1"/>
        <end position="45"/>
    </location>
</feature>
<sequence length="201" mass="22371">MKVFGSIFSQQHPVRATPSPTNNDHRKLPTLRDDQTAHSTRKIPSQLIIHPSIDYETTYETSNFAKKFPQIPQENSRRKFPPHNFPPPPPPPSSSPQIQMQFPSTIPLVPKFPAENSPNFPPSSSAITIITTTTRCRCSFPVPLPKSNPAAITIFFLSSLSWTPLFRRCVFTSLSLSLCGAGPLSITREKGYLVVHPSVHT</sequence>
<accession>A0A226EED2</accession>
<protein>
    <submittedName>
        <fullName evidence="2">Uncharacterized protein</fullName>
    </submittedName>
</protein>
<evidence type="ECO:0000313" key="3">
    <source>
        <dbReference type="Proteomes" id="UP000198287"/>
    </source>
</evidence>
<feature type="compositionally biased region" description="Basic and acidic residues" evidence="1">
    <location>
        <begin position="23"/>
        <end position="36"/>
    </location>
</feature>
<dbReference type="Proteomes" id="UP000198287">
    <property type="component" value="Unassembled WGS sequence"/>
</dbReference>
<proteinExistence type="predicted"/>
<organism evidence="2 3">
    <name type="scientific">Folsomia candida</name>
    <name type="common">Springtail</name>
    <dbReference type="NCBI Taxonomy" id="158441"/>
    <lineage>
        <taxon>Eukaryota</taxon>
        <taxon>Metazoa</taxon>
        <taxon>Ecdysozoa</taxon>
        <taxon>Arthropoda</taxon>
        <taxon>Hexapoda</taxon>
        <taxon>Collembola</taxon>
        <taxon>Entomobryomorpha</taxon>
        <taxon>Isotomoidea</taxon>
        <taxon>Isotomidae</taxon>
        <taxon>Proisotominae</taxon>
        <taxon>Folsomia</taxon>
    </lineage>
</organism>
<reference evidence="2 3" key="1">
    <citation type="submission" date="2015-12" db="EMBL/GenBank/DDBJ databases">
        <title>The genome of Folsomia candida.</title>
        <authorList>
            <person name="Faddeeva A."/>
            <person name="Derks M.F."/>
            <person name="Anvar Y."/>
            <person name="Smit S."/>
            <person name="Van Straalen N."/>
            <person name="Roelofs D."/>
        </authorList>
    </citation>
    <scope>NUCLEOTIDE SEQUENCE [LARGE SCALE GENOMIC DNA]</scope>
    <source>
        <strain evidence="2 3">VU population</strain>
        <tissue evidence="2">Whole body</tissue>
    </source>
</reference>
<comment type="caution">
    <text evidence="2">The sequence shown here is derived from an EMBL/GenBank/DDBJ whole genome shotgun (WGS) entry which is preliminary data.</text>
</comment>
<dbReference type="AlphaFoldDB" id="A0A226EED2"/>
<evidence type="ECO:0000256" key="1">
    <source>
        <dbReference type="SAM" id="MobiDB-lite"/>
    </source>
</evidence>
<dbReference type="EMBL" id="LNIX01000004">
    <property type="protein sequence ID" value="OXA55181.1"/>
    <property type="molecule type" value="Genomic_DNA"/>
</dbReference>
<keyword evidence="3" id="KW-1185">Reference proteome</keyword>
<gene>
    <name evidence="2" type="ORF">Fcan01_09060</name>
</gene>
<feature type="compositionally biased region" description="Polar residues" evidence="1">
    <location>
        <begin position="7"/>
        <end position="22"/>
    </location>
</feature>
<evidence type="ECO:0000313" key="2">
    <source>
        <dbReference type="EMBL" id="OXA55181.1"/>
    </source>
</evidence>